<dbReference type="RefSeq" id="WP_093521979.1">
    <property type="nucleotide sequence ID" value="NZ_FOSK01000011.1"/>
</dbReference>
<accession>A0A1I4D831</accession>
<dbReference type="NCBIfam" id="TIGR03808">
    <property type="entry name" value="RR_plus_rpt_1"/>
    <property type="match status" value="1"/>
</dbReference>
<dbReference type="InterPro" id="IPR012334">
    <property type="entry name" value="Pectin_lyas_fold"/>
</dbReference>
<sequence length="456" mass="47074">MTEDQERLSRRALLGAGAIAGAGTLVAAKDTQAAAPLKPVIVEFPAPPLQQDISEALQSAMNETATQGQILQLGAGSYLCSGLTLPSGLTLRGVPGHTRLALSGSGPLLQGIQADHISLSGVICDGNSLPLSDDVSALLWFSQCERLDLSSCEITKSSKAGLVLEQCSGSVIGNHIQAIGDVALLSYNARALQIEGNIVSDCGNGGILVHRWSEGHDGSTISSNQVSNIRAQSGGTGQNGNGINVFRADNVTISNNKVSDCTFSAIRANAASNVQVLGNTCHRSGEVALFVEFGFQGAIVSSNLIETAANGISITNFREGGRLAVCSNNVLRDITGTGPYAKDNPSFGVGIAVEADTSVTGNVVEDARVVGINLGWGPYLRNLIAAQNTVRSAPVGIAVSFAAEGQIALISQNITADCAVNIAGFKWDEQVSGDLAVSTEDLPHSIRVTDNLVSAV</sequence>
<dbReference type="SMART" id="SM00710">
    <property type="entry name" value="PbH1"/>
    <property type="match status" value="7"/>
</dbReference>
<dbReference type="InterPro" id="IPR011050">
    <property type="entry name" value="Pectin_lyase_fold/virulence"/>
</dbReference>
<dbReference type="PROSITE" id="PS51318">
    <property type="entry name" value="TAT"/>
    <property type="match status" value="1"/>
</dbReference>
<gene>
    <name evidence="2" type="ORF">SAMN04488518_11155</name>
</gene>
<dbReference type="SUPFAM" id="SSF51126">
    <property type="entry name" value="Pectin lyase-like"/>
    <property type="match status" value="1"/>
</dbReference>
<name>A0A1I4D831_9HYPH</name>
<dbReference type="NCBIfam" id="TIGR03804">
    <property type="entry name" value="para_beta_helix"/>
    <property type="match status" value="1"/>
</dbReference>
<dbReference type="Gene3D" id="2.160.20.10">
    <property type="entry name" value="Single-stranded right-handed beta-helix, Pectin lyase-like"/>
    <property type="match status" value="1"/>
</dbReference>
<reference evidence="2 3" key="1">
    <citation type="submission" date="2016-10" db="EMBL/GenBank/DDBJ databases">
        <authorList>
            <person name="Varghese N."/>
            <person name="Submissions S."/>
        </authorList>
    </citation>
    <scope>NUCLEOTIDE SEQUENCE [LARGE SCALE GENOMIC DNA]</scope>
    <source>
        <strain evidence="2 3">DSM 16392</strain>
    </source>
</reference>
<keyword evidence="3" id="KW-1185">Reference proteome</keyword>
<dbReference type="InterPro" id="IPR022388">
    <property type="entry name" value="CHP03808"/>
</dbReference>
<proteinExistence type="predicted"/>
<dbReference type="InterPro" id="IPR006311">
    <property type="entry name" value="TAT_signal"/>
</dbReference>
<evidence type="ECO:0000259" key="1">
    <source>
        <dbReference type="Pfam" id="PF13229"/>
    </source>
</evidence>
<comment type="caution">
    <text evidence="2">The sequence shown here is derived from an EMBL/GenBank/DDBJ whole genome shotgun (WGS) entry which is preliminary data.</text>
</comment>
<evidence type="ECO:0000313" key="2">
    <source>
        <dbReference type="EMBL" id="SFK89934.1"/>
    </source>
</evidence>
<dbReference type="InterPro" id="IPR039448">
    <property type="entry name" value="Beta_helix"/>
</dbReference>
<feature type="domain" description="Right handed beta helix" evidence="1">
    <location>
        <begin position="217"/>
        <end position="377"/>
    </location>
</feature>
<organism evidence="2 3">
    <name type="scientific">Pseudovibrio ascidiaceicola</name>
    <dbReference type="NCBI Taxonomy" id="285279"/>
    <lineage>
        <taxon>Bacteria</taxon>
        <taxon>Pseudomonadati</taxon>
        <taxon>Pseudomonadota</taxon>
        <taxon>Alphaproteobacteria</taxon>
        <taxon>Hyphomicrobiales</taxon>
        <taxon>Stappiaceae</taxon>
        <taxon>Pseudovibrio</taxon>
    </lineage>
</organism>
<dbReference type="NCBIfam" id="TIGR03807">
    <property type="entry name" value="RR_fam_repeat"/>
    <property type="match status" value="1"/>
</dbReference>
<evidence type="ECO:0000313" key="3">
    <source>
        <dbReference type="Proteomes" id="UP000199598"/>
    </source>
</evidence>
<dbReference type="InterPro" id="IPR022441">
    <property type="entry name" value="Para_beta_helix_rpt-2"/>
</dbReference>
<dbReference type="EMBL" id="FOSK01000011">
    <property type="protein sequence ID" value="SFK89934.1"/>
    <property type="molecule type" value="Genomic_DNA"/>
</dbReference>
<dbReference type="InterPro" id="IPR022444">
    <property type="entry name" value="Cofactor-bd_rpt"/>
</dbReference>
<protein>
    <submittedName>
        <fullName evidence="2">Twin-arg-translocated uncharacterized repeat-containing protein</fullName>
    </submittedName>
</protein>
<dbReference type="Pfam" id="PF13229">
    <property type="entry name" value="Beta_helix"/>
    <property type="match status" value="1"/>
</dbReference>
<dbReference type="InterPro" id="IPR006626">
    <property type="entry name" value="PbH1"/>
</dbReference>
<dbReference type="Proteomes" id="UP000199598">
    <property type="component" value="Unassembled WGS sequence"/>
</dbReference>